<dbReference type="InterPro" id="IPR041545">
    <property type="entry name" value="DUF5601"/>
</dbReference>
<dbReference type="GO" id="GO:0000064">
    <property type="term" value="F:L-ornithine transmembrane transporter activity"/>
    <property type="evidence" value="ECO:0007669"/>
    <property type="project" value="TreeGrafter"/>
</dbReference>
<dbReference type="SUPFAM" id="SSF57716">
    <property type="entry name" value="Glucocorticoid receptor-like (DNA-binding domain)"/>
    <property type="match status" value="1"/>
</dbReference>
<dbReference type="InterPro" id="IPR023395">
    <property type="entry name" value="MCP_dom_sf"/>
</dbReference>
<evidence type="ECO:0000256" key="4">
    <source>
        <dbReference type="ARBA" id="ARBA00022692"/>
    </source>
</evidence>
<keyword evidence="15" id="KW-1185">Reference proteome</keyword>
<dbReference type="InterPro" id="IPR002653">
    <property type="entry name" value="Znf_A20"/>
</dbReference>
<feature type="repeat" description="Solcar" evidence="12">
    <location>
        <begin position="110"/>
        <end position="198"/>
    </location>
</feature>
<dbReference type="Gene3D" id="1.20.1050.80">
    <property type="entry name" value="VPS9 domain"/>
    <property type="match status" value="1"/>
</dbReference>
<dbReference type="PROSITE" id="PS51036">
    <property type="entry name" value="ZF_A20"/>
    <property type="match status" value="1"/>
</dbReference>
<dbReference type="InterPro" id="IPR018108">
    <property type="entry name" value="MCP_transmembrane"/>
</dbReference>
<comment type="similarity">
    <text evidence="2">Belongs to the mitochondrial carrier (TC 2.A.29) family.</text>
</comment>
<dbReference type="Gene3D" id="1.50.40.10">
    <property type="entry name" value="Mitochondrial carrier domain"/>
    <property type="match status" value="1"/>
</dbReference>
<evidence type="ECO:0000256" key="1">
    <source>
        <dbReference type="ARBA" id="ARBA00004225"/>
    </source>
</evidence>
<accession>A0A1I8BR20</accession>
<dbReference type="AlphaFoldDB" id="A0A1I8BR20"/>
<evidence type="ECO:0000256" key="9">
    <source>
        <dbReference type="ARBA" id="ARBA00022989"/>
    </source>
</evidence>
<dbReference type="Pfam" id="PF02204">
    <property type="entry name" value="VPS9"/>
    <property type="match status" value="1"/>
</dbReference>
<feature type="domain" description="A20-type" evidence="13">
    <location>
        <begin position="261"/>
        <end position="295"/>
    </location>
</feature>
<feature type="domain" description="VPS9" evidence="14">
    <location>
        <begin position="467"/>
        <end position="604"/>
    </location>
</feature>
<keyword evidence="11 12" id="KW-0472">Membrane</keyword>
<evidence type="ECO:0000256" key="2">
    <source>
        <dbReference type="ARBA" id="ARBA00006375"/>
    </source>
</evidence>
<protein>
    <submittedName>
        <fullName evidence="16">Mitochondrial carrier domain-containing protein</fullName>
    </submittedName>
</protein>
<evidence type="ECO:0000313" key="15">
    <source>
        <dbReference type="Proteomes" id="UP000095281"/>
    </source>
</evidence>
<dbReference type="PANTHER" id="PTHR45624">
    <property type="entry name" value="MITOCHONDRIAL BASIC AMINO ACIDS TRANSPORTER-RELATED"/>
    <property type="match status" value="1"/>
</dbReference>
<dbReference type="SUPFAM" id="SSF109993">
    <property type="entry name" value="VPS9 domain"/>
    <property type="match status" value="1"/>
</dbReference>
<reference evidence="16" key="1">
    <citation type="submission" date="2016-11" db="UniProtKB">
        <authorList>
            <consortium name="WormBaseParasite"/>
        </authorList>
    </citation>
    <scope>IDENTIFICATION</scope>
</reference>
<evidence type="ECO:0000256" key="5">
    <source>
        <dbReference type="ARBA" id="ARBA00022723"/>
    </source>
</evidence>
<evidence type="ECO:0000256" key="3">
    <source>
        <dbReference type="ARBA" id="ARBA00022448"/>
    </source>
</evidence>
<sequence length="690" mass="76901">MTESNLIGVNPLAHLKDGMIDFVAGTAGGVAIVYSGQPLDTVKVKMQAFPALNRNWLSCFGNIMRTGGIKGLYAGSIPALVANVSENAVLFTSYGFCQKAVGYASGFNTTGPLGNATAGALAAFFAAVVLCPTELVKCKLQAQSEIDSRLIKTPASICREMFQQGGIRSFYTGFVATLIREVPGYFCFFGAYEVSRQLLTPTGKTKEEIGVVRTAVSGGIGGMALWTAIFPADVAEKMSHRGIVQESLQQQDERRLPFHLSDNELLCKNQCGFYGTPQCKGLCSQCWKNYQLENKRLYDYNKNKELLRKETTELSRNTIRTSDVRQTFRTLLKKSPSVFSNDQLTSQQSSSLNMAPTILDERSSSPDSSTALADLQKYLSQTFSFSDAKELEKQCRSFTEKLIKDELAPIDDLSNSVQSFYQTMRDEVNKINSLPQDFNVARFMTEIETFVCITGYSILFGSRTEEETEDLSLQTRIRSLNWVTNGFLETALDESSAQAITEIVDLNSQRSVVKKMECLVRCSKNIFNALKESRFGAPASADEFLPVLILIVLKANPPLIQSNLKFICRFGLPSRHMRGEYGFDMRASSLQITDEEFEDYTSGKRIPTSFKNSISTYVMRSISNSIKRIDGLLIKQKDLVGKVEQLEEVIERDSTKFKSQVNEFINQDYPEEIKRIIENNEKAAKEDSGS</sequence>
<dbReference type="GO" id="GO:0031966">
    <property type="term" value="C:mitochondrial membrane"/>
    <property type="evidence" value="ECO:0007669"/>
    <property type="project" value="UniProtKB-SubCell"/>
</dbReference>
<dbReference type="InterPro" id="IPR003123">
    <property type="entry name" value="VPS9"/>
</dbReference>
<dbReference type="SMART" id="SM00167">
    <property type="entry name" value="VPS9"/>
    <property type="match status" value="1"/>
</dbReference>
<dbReference type="PANTHER" id="PTHR45624:SF12">
    <property type="entry name" value="MITOCHONDRIAL ORNITHINE TRANSPORTER 1"/>
    <property type="match status" value="1"/>
</dbReference>
<evidence type="ECO:0000256" key="11">
    <source>
        <dbReference type="ARBA" id="ARBA00023136"/>
    </source>
</evidence>
<dbReference type="InterPro" id="IPR050567">
    <property type="entry name" value="Mitochondrial_Carrier"/>
</dbReference>
<evidence type="ECO:0000256" key="12">
    <source>
        <dbReference type="PROSITE-ProRule" id="PRU00282"/>
    </source>
</evidence>
<dbReference type="Gene3D" id="1.10.246.120">
    <property type="match status" value="1"/>
</dbReference>
<dbReference type="Pfam" id="PF00153">
    <property type="entry name" value="Mito_carr"/>
    <property type="match status" value="2"/>
</dbReference>
<dbReference type="PROSITE" id="PS51205">
    <property type="entry name" value="VPS9"/>
    <property type="match status" value="1"/>
</dbReference>
<evidence type="ECO:0000259" key="14">
    <source>
        <dbReference type="PROSITE" id="PS51205"/>
    </source>
</evidence>
<keyword evidence="10" id="KW-0496">Mitochondrion</keyword>
<dbReference type="Proteomes" id="UP000095281">
    <property type="component" value="Unplaced"/>
</dbReference>
<keyword evidence="6" id="KW-0677">Repeat</keyword>
<proteinExistence type="inferred from homology"/>
<name>A0A1I8BR20_MELHA</name>
<evidence type="ECO:0000313" key="16">
    <source>
        <dbReference type="WBParaSite" id="MhA1_Contig46.frz3.gene3"/>
    </source>
</evidence>
<dbReference type="Pfam" id="PF18151">
    <property type="entry name" value="DUF5601"/>
    <property type="match status" value="1"/>
</dbReference>
<evidence type="ECO:0000256" key="7">
    <source>
        <dbReference type="ARBA" id="ARBA00022771"/>
    </source>
</evidence>
<feature type="repeat" description="Solcar" evidence="12">
    <location>
        <begin position="16"/>
        <end position="100"/>
    </location>
</feature>
<dbReference type="InterPro" id="IPR037191">
    <property type="entry name" value="VPS9_dom_sf"/>
</dbReference>
<dbReference type="Pfam" id="PF01754">
    <property type="entry name" value="zf-A20"/>
    <property type="match status" value="1"/>
</dbReference>
<keyword evidence="4 12" id="KW-0812">Transmembrane</keyword>
<evidence type="ECO:0000256" key="10">
    <source>
        <dbReference type="ARBA" id="ARBA00023128"/>
    </source>
</evidence>
<dbReference type="SUPFAM" id="SSF103506">
    <property type="entry name" value="Mitochondrial carrier"/>
    <property type="match status" value="1"/>
</dbReference>
<dbReference type="PROSITE" id="PS50920">
    <property type="entry name" value="SOLCAR"/>
    <property type="match status" value="2"/>
</dbReference>
<evidence type="ECO:0000256" key="8">
    <source>
        <dbReference type="ARBA" id="ARBA00022833"/>
    </source>
</evidence>
<keyword evidence="8" id="KW-0862">Zinc</keyword>
<dbReference type="WBParaSite" id="MhA1_Contig46.frz3.gene3">
    <property type="protein sequence ID" value="MhA1_Contig46.frz3.gene3"/>
    <property type="gene ID" value="MhA1_Contig46.frz3.gene3"/>
</dbReference>
<keyword evidence="3" id="KW-0813">Transport</keyword>
<keyword evidence="9" id="KW-1133">Transmembrane helix</keyword>
<organism evidence="15 16">
    <name type="scientific">Meloidogyne hapla</name>
    <name type="common">Root-knot nematode worm</name>
    <dbReference type="NCBI Taxonomy" id="6305"/>
    <lineage>
        <taxon>Eukaryota</taxon>
        <taxon>Metazoa</taxon>
        <taxon>Ecdysozoa</taxon>
        <taxon>Nematoda</taxon>
        <taxon>Chromadorea</taxon>
        <taxon>Rhabditida</taxon>
        <taxon>Tylenchina</taxon>
        <taxon>Tylenchomorpha</taxon>
        <taxon>Tylenchoidea</taxon>
        <taxon>Meloidogynidae</taxon>
        <taxon>Meloidogyninae</taxon>
        <taxon>Meloidogyne</taxon>
    </lineage>
</organism>
<dbReference type="GO" id="GO:0008270">
    <property type="term" value="F:zinc ion binding"/>
    <property type="evidence" value="ECO:0007669"/>
    <property type="project" value="UniProtKB-KW"/>
</dbReference>
<evidence type="ECO:0000256" key="6">
    <source>
        <dbReference type="ARBA" id="ARBA00022737"/>
    </source>
</evidence>
<dbReference type="GO" id="GO:0003677">
    <property type="term" value="F:DNA binding"/>
    <property type="evidence" value="ECO:0007669"/>
    <property type="project" value="InterPro"/>
</dbReference>
<comment type="subcellular location">
    <subcellularLocation>
        <location evidence="1">Mitochondrion membrane</location>
        <topology evidence="1">Multi-pass membrane protein</topology>
    </subcellularLocation>
</comment>
<dbReference type="GO" id="GO:1990575">
    <property type="term" value="P:mitochondrial L-ornithine transmembrane transport"/>
    <property type="evidence" value="ECO:0007669"/>
    <property type="project" value="TreeGrafter"/>
</dbReference>
<evidence type="ECO:0000259" key="13">
    <source>
        <dbReference type="PROSITE" id="PS51036"/>
    </source>
</evidence>
<dbReference type="SMART" id="SM00259">
    <property type="entry name" value="ZnF_A20"/>
    <property type="match status" value="1"/>
</dbReference>
<keyword evidence="7" id="KW-0863">Zinc-finger</keyword>
<keyword evidence="5" id="KW-0479">Metal-binding</keyword>